<evidence type="ECO:0000313" key="1">
    <source>
        <dbReference type="EMBL" id="RFA95323.1"/>
    </source>
</evidence>
<comment type="caution">
    <text evidence="2">The sequence shown here is derived from an EMBL/GenBank/DDBJ whole genome shotgun (WGS) entry which is preliminary data.</text>
</comment>
<dbReference type="AlphaFoldDB" id="A0A371R2Z4"/>
<evidence type="ECO:0000313" key="2">
    <source>
        <dbReference type="EMBL" id="RFA98165.1"/>
    </source>
</evidence>
<gene>
    <name evidence="1" type="ORF">CGL51_07815</name>
    <name evidence="2" type="ORF">CGL52_07880</name>
</gene>
<dbReference type="Proteomes" id="UP000256877">
    <property type="component" value="Unassembled WGS sequence"/>
</dbReference>
<proteinExistence type="predicted"/>
<dbReference type="OrthoDB" id="28349at2157"/>
<dbReference type="RefSeq" id="WP_116421312.1">
    <property type="nucleotide sequence ID" value="NZ_NMUE01000023.1"/>
</dbReference>
<dbReference type="Proteomes" id="UP000257123">
    <property type="component" value="Unassembled WGS sequence"/>
</dbReference>
<sequence>MIEVVAIVPVEVGICKTCDQVANVFKIKMREELPYGAGDLDALLQALSKAGPHSVRFTSPFTLRGLFLMIKYRTGKLPLVIANGKLVHLGPVKDPDELLKKLRAALEIG</sequence>
<organism evidence="2 3">
    <name type="scientific">Pyrobaculum aerophilum</name>
    <dbReference type="NCBI Taxonomy" id="13773"/>
    <lineage>
        <taxon>Archaea</taxon>
        <taxon>Thermoproteota</taxon>
        <taxon>Thermoprotei</taxon>
        <taxon>Thermoproteales</taxon>
        <taxon>Thermoproteaceae</taxon>
        <taxon>Pyrobaculum</taxon>
    </lineage>
</organism>
<dbReference type="EMBL" id="NMUF01000020">
    <property type="protein sequence ID" value="RFA98165.1"/>
    <property type="molecule type" value="Genomic_DNA"/>
</dbReference>
<evidence type="ECO:0000313" key="4">
    <source>
        <dbReference type="Proteomes" id="UP000257123"/>
    </source>
</evidence>
<name>A0A371R2Z4_9CREN</name>
<protein>
    <recommendedName>
        <fullName evidence="5">Glutaredoxin</fullName>
    </recommendedName>
</protein>
<evidence type="ECO:0000313" key="3">
    <source>
        <dbReference type="Proteomes" id="UP000256877"/>
    </source>
</evidence>
<reference evidence="3 4" key="1">
    <citation type="submission" date="2017-07" db="EMBL/GenBank/DDBJ databases">
        <title>Draft genome sequence of aerobic hyperthermophilic archaea, Pyrobaculum aerophilum YKB31 and YKB32.</title>
        <authorList>
            <person name="Mochizuki T."/>
            <person name="Berliner A.J."/>
            <person name="Yoshida-Takashima Y."/>
            <person name="Takaki Y."/>
            <person name="Nunoura T."/>
            <person name="Takai K."/>
        </authorList>
    </citation>
    <scope>NUCLEOTIDE SEQUENCE [LARGE SCALE GENOMIC DNA]</scope>
    <source>
        <strain evidence="1 4">YKB31</strain>
        <strain evidence="2 3">YKB32</strain>
    </source>
</reference>
<accession>A0A371R2Z4</accession>
<dbReference type="EMBL" id="NMUE01000023">
    <property type="protein sequence ID" value="RFA95323.1"/>
    <property type="molecule type" value="Genomic_DNA"/>
</dbReference>
<evidence type="ECO:0008006" key="5">
    <source>
        <dbReference type="Google" id="ProtNLM"/>
    </source>
</evidence>